<evidence type="ECO:0000256" key="1">
    <source>
        <dbReference type="ARBA" id="ARBA00023015"/>
    </source>
</evidence>
<dbReference type="STRING" id="1229521.D791_00686"/>
<dbReference type="EMBL" id="AONB01000002">
    <property type="protein sequence ID" value="EXJ12441.1"/>
    <property type="molecule type" value="Genomic_DNA"/>
</dbReference>
<evidence type="ECO:0008006" key="6">
    <source>
        <dbReference type="Google" id="ProtNLM"/>
    </source>
</evidence>
<name>W9V6B1_9GAMM</name>
<proteinExistence type="predicted"/>
<gene>
    <name evidence="4" type="ORF">D791_00686</name>
</gene>
<accession>W9V6B1</accession>
<sequence>MHSHYQVFKQMSRHKPVLKAGSSLENGMGLARWFNDDDHIALDKSEHHTLSLYVADGFECYRKTPHGWRNGGAPGRFCLMPKEHESAWDIRGPLEFVHLYFTDQHLNTLTEQVWDKSPSSLLLDEMHFAEDASITLLYHQFLLNLNWQERSDQLALSSATTLLLIHLLKTYAQCNWQLPQTRGGLAPYQLKRVREYIESHLNQPCCCETWRLRHALASTISRACFVRVKAWRRINTCCTDAYSGPKCC</sequence>
<keyword evidence="1" id="KW-0805">Transcription regulation</keyword>
<dbReference type="Proteomes" id="UP000019464">
    <property type="component" value="Unassembled WGS sequence"/>
</dbReference>
<evidence type="ECO:0000256" key="2">
    <source>
        <dbReference type="ARBA" id="ARBA00023125"/>
    </source>
</evidence>
<evidence type="ECO:0000313" key="4">
    <source>
        <dbReference type="EMBL" id="EXJ12441.1"/>
    </source>
</evidence>
<organism evidence="4 5">
    <name type="scientific">Nitrincola nitratireducens</name>
    <dbReference type="NCBI Taxonomy" id="1229521"/>
    <lineage>
        <taxon>Bacteria</taxon>
        <taxon>Pseudomonadati</taxon>
        <taxon>Pseudomonadota</taxon>
        <taxon>Gammaproteobacteria</taxon>
        <taxon>Oceanospirillales</taxon>
        <taxon>Oceanospirillaceae</taxon>
        <taxon>Nitrincola</taxon>
    </lineage>
</organism>
<reference evidence="5" key="1">
    <citation type="submission" date="2012-11" db="EMBL/GenBank/DDBJ databases">
        <authorList>
            <person name="Singh A."/>
            <person name="Pinnaka A.K."/>
            <person name="Vaidya B."/>
        </authorList>
    </citation>
    <scope>NUCLEOTIDE SEQUENCE [LARGE SCALE GENOMIC DNA]</scope>
    <source>
        <strain evidence="5">AK23</strain>
    </source>
</reference>
<keyword evidence="2" id="KW-0238">DNA-binding</keyword>
<protein>
    <recommendedName>
        <fullName evidence="6">AraC family transcriptional regulator</fullName>
    </recommendedName>
</protein>
<dbReference type="PANTHER" id="PTHR46796">
    <property type="entry name" value="HTH-TYPE TRANSCRIPTIONAL ACTIVATOR RHAS-RELATED"/>
    <property type="match status" value="1"/>
</dbReference>
<dbReference type="GO" id="GO:0003677">
    <property type="term" value="F:DNA binding"/>
    <property type="evidence" value="ECO:0007669"/>
    <property type="project" value="UniProtKB-KW"/>
</dbReference>
<keyword evidence="5" id="KW-1185">Reference proteome</keyword>
<comment type="caution">
    <text evidence="4">The sequence shown here is derived from an EMBL/GenBank/DDBJ whole genome shotgun (WGS) entry which is preliminary data.</text>
</comment>
<dbReference type="PATRIC" id="fig|1229521.3.peg.700"/>
<dbReference type="AlphaFoldDB" id="W9V6B1"/>
<evidence type="ECO:0000313" key="5">
    <source>
        <dbReference type="Proteomes" id="UP000019464"/>
    </source>
</evidence>
<keyword evidence="3" id="KW-0804">Transcription</keyword>
<evidence type="ECO:0000256" key="3">
    <source>
        <dbReference type="ARBA" id="ARBA00023163"/>
    </source>
</evidence>
<dbReference type="GO" id="GO:0080090">
    <property type="term" value="P:regulation of primary metabolic process"/>
    <property type="evidence" value="ECO:0007669"/>
    <property type="project" value="UniProtKB-ARBA"/>
</dbReference>
<dbReference type="PANTHER" id="PTHR46796:SF6">
    <property type="entry name" value="ARAC SUBFAMILY"/>
    <property type="match status" value="1"/>
</dbReference>
<dbReference type="InterPro" id="IPR050204">
    <property type="entry name" value="AraC_XylS_family_regulators"/>
</dbReference>
<reference evidence="4 5" key="2">
    <citation type="journal article" date="2015" name="Syst. Appl. Microbiol.">
        <title>Nitrincola nitratireducens sp. nov. isolated from a haloalkaline crater lake.</title>
        <authorList>
            <person name="Singh A."/>
            <person name="Vaidya B."/>
            <person name="Tanuku N.R."/>
            <person name="Pinnaka A.K."/>
        </authorList>
    </citation>
    <scope>NUCLEOTIDE SEQUENCE [LARGE SCALE GENOMIC DNA]</scope>
    <source>
        <strain evidence="4 5">AK23</strain>
    </source>
</reference>